<evidence type="ECO:0000256" key="1">
    <source>
        <dbReference type="SAM" id="MobiDB-lite"/>
    </source>
</evidence>
<dbReference type="GeneID" id="79270938"/>
<proteinExistence type="predicted"/>
<reference evidence="2 3" key="1">
    <citation type="journal article" date="2019" name="Int. J. Syst. Evol. Microbiol.">
        <title>The Global Catalogue of Microorganisms (GCM) 10K type strain sequencing project: providing services to taxonomists for standard genome sequencing and annotation.</title>
        <authorList>
            <consortium name="The Broad Institute Genomics Platform"/>
            <consortium name="The Broad Institute Genome Sequencing Center for Infectious Disease"/>
            <person name="Wu L."/>
            <person name="Ma J."/>
        </authorList>
    </citation>
    <scope>NUCLEOTIDE SEQUENCE [LARGE SCALE GENOMIC DNA]</scope>
    <source>
        <strain evidence="2 3">DT55</strain>
    </source>
</reference>
<evidence type="ECO:0000313" key="2">
    <source>
        <dbReference type="EMBL" id="MFC7098139.1"/>
    </source>
</evidence>
<feature type="compositionally biased region" description="Basic and acidic residues" evidence="1">
    <location>
        <begin position="42"/>
        <end position="56"/>
    </location>
</feature>
<feature type="region of interest" description="Disordered" evidence="1">
    <location>
        <begin position="1"/>
        <end position="74"/>
    </location>
</feature>
<keyword evidence="3" id="KW-1185">Reference proteome</keyword>
<feature type="compositionally biased region" description="Basic and acidic residues" evidence="1">
    <location>
        <begin position="64"/>
        <end position="74"/>
    </location>
</feature>
<protein>
    <submittedName>
        <fullName evidence="2">Uncharacterized protein</fullName>
    </submittedName>
</protein>
<dbReference type="EMBL" id="JBHTAG010000003">
    <property type="protein sequence ID" value="MFC7098139.1"/>
    <property type="molecule type" value="Genomic_DNA"/>
</dbReference>
<dbReference type="AlphaFoldDB" id="A0ABD5WX75"/>
<organism evidence="2 3">
    <name type="scientific">Halobaculum marinum</name>
    <dbReference type="NCBI Taxonomy" id="3031996"/>
    <lineage>
        <taxon>Archaea</taxon>
        <taxon>Methanobacteriati</taxon>
        <taxon>Methanobacteriota</taxon>
        <taxon>Stenosarchaea group</taxon>
        <taxon>Halobacteria</taxon>
        <taxon>Halobacteriales</taxon>
        <taxon>Haloferacaceae</taxon>
        <taxon>Halobaculum</taxon>
    </lineage>
</organism>
<dbReference type="Proteomes" id="UP001596388">
    <property type="component" value="Unassembled WGS sequence"/>
</dbReference>
<evidence type="ECO:0000313" key="3">
    <source>
        <dbReference type="Proteomes" id="UP001596388"/>
    </source>
</evidence>
<name>A0ABD5WX75_9EURY</name>
<gene>
    <name evidence="2" type="ORF">ACFQKD_12585</name>
</gene>
<dbReference type="RefSeq" id="WP_276237364.1">
    <property type="nucleotide sequence ID" value="NZ_CP119989.1"/>
</dbReference>
<sequence length="74" mass="8024">MSDSNGHGVDVEEDTELETAEDATSSKDDPEAVPDEAMPDQDPGRDDTDGEAREEAAAEQENPDANRDEEPYQS</sequence>
<accession>A0ABD5WX75</accession>
<feature type="compositionally biased region" description="Acidic residues" evidence="1">
    <location>
        <begin position="11"/>
        <end position="21"/>
    </location>
</feature>
<comment type="caution">
    <text evidence="2">The sequence shown here is derived from an EMBL/GenBank/DDBJ whole genome shotgun (WGS) entry which is preliminary data.</text>
</comment>